<evidence type="ECO:0000313" key="1">
    <source>
        <dbReference type="EMBL" id="KAH0862533.1"/>
    </source>
</evidence>
<evidence type="ECO:0000313" key="2">
    <source>
        <dbReference type="Proteomes" id="UP000824890"/>
    </source>
</evidence>
<protein>
    <submittedName>
        <fullName evidence="1">Uncharacterized protein</fullName>
    </submittedName>
</protein>
<comment type="caution">
    <text evidence="1">The sequence shown here is derived from an EMBL/GenBank/DDBJ whole genome shotgun (WGS) entry which is preliminary data.</text>
</comment>
<reference evidence="1 2" key="1">
    <citation type="submission" date="2021-05" db="EMBL/GenBank/DDBJ databases">
        <title>Genome Assembly of Synthetic Allotetraploid Brassica napus Reveals Homoeologous Exchanges between Subgenomes.</title>
        <authorList>
            <person name="Davis J.T."/>
        </authorList>
    </citation>
    <scope>NUCLEOTIDE SEQUENCE [LARGE SCALE GENOMIC DNA]</scope>
    <source>
        <strain evidence="2">cv. Da-Ae</strain>
        <tissue evidence="1">Seedling</tissue>
    </source>
</reference>
<keyword evidence="2" id="KW-1185">Reference proteome</keyword>
<dbReference type="EMBL" id="JAGKQM010000018">
    <property type="protein sequence ID" value="KAH0862533.1"/>
    <property type="molecule type" value="Genomic_DNA"/>
</dbReference>
<name>A0ABQ7Y2W5_BRANA</name>
<dbReference type="Proteomes" id="UP000824890">
    <property type="component" value="Unassembled WGS sequence"/>
</dbReference>
<proteinExistence type="predicted"/>
<gene>
    <name evidence="1" type="ORF">HID58_079744</name>
</gene>
<accession>A0ABQ7Y2W5</accession>
<organism evidence="1 2">
    <name type="scientific">Brassica napus</name>
    <name type="common">Rape</name>
    <dbReference type="NCBI Taxonomy" id="3708"/>
    <lineage>
        <taxon>Eukaryota</taxon>
        <taxon>Viridiplantae</taxon>
        <taxon>Streptophyta</taxon>
        <taxon>Embryophyta</taxon>
        <taxon>Tracheophyta</taxon>
        <taxon>Spermatophyta</taxon>
        <taxon>Magnoliopsida</taxon>
        <taxon>eudicotyledons</taxon>
        <taxon>Gunneridae</taxon>
        <taxon>Pentapetalae</taxon>
        <taxon>rosids</taxon>
        <taxon>malvids</taxon>
        <taxon>Brassicales</taxon>
        <taxon>Brassicaceae</taxon>
        <taxon>Brassiceae</taxon>
        <taxon>Brassica</taxon>
    </lineage>
</organism>
<sequence length="154" mass="18106">MKNFNYLGDDSYQKSLDYRSYCYHISTWGLIRLPTRDTLLSWDRRYHHVCPFYSLGHEFHTHLSFSGPFSTVIWSHFSSWMFSTPPDSLASVAHFIDQPHIVSCSCVALVIKLLMHAVIHSFTENRMNRKLSTMENRRKKRRNVLSFELASLTT</sequence>